<dbReference type="InterPro" id="IPR015422">
    <property type="entry name" value="PyrdxlP-dep_Trfase_small"/>
</dbReference>
<dbReference type="CDD" id="cd00609">
    <property type="entry name" value="AAT_like"/>
    <property type="match status" value="1"/>
</dbReference>
<dbReference type="GO" id="GO:0030170">
    <property type="term" value="F:pyridoxal phosphate binding"/>
    <property type="evidence" value="ECO:0007669"/>
    <property type="project" value="InterPro"/>
</dbReference>
<organism evidence="8 9">
    <name type="scientific">Rarobacter incanus</name>
    <dbReference type="NCBI Taxonomy" id="153494"/>
    <lineage>
        <taxon>Bacteria</taxon>
        <taxon>Bacillati</taxon>
        <taxon>Actinomycetota</taxon>
        <taxon>Actinomycetes</taxon>
        <taxon>Micrococcales</taxon>
        <taxon>Rarobacteraceae</taxon>
        <taxon>Rarobacter</taxon>
    </lineage>
</organism>
<dbReference type="Proteomes" id="UP000316181">
    <property type="component" value="Unassembled WGS sequence"/>
</dbReference>
<keyword evidence="9" id="KW-1185">Reference proteome</keyword>
<dbReference type="AlphaFoldDB" id="A0A542SPC3"/>
<feature type="domain" description="Aminotransferase class I/classII large" evidence="7">
    <location>
        <begin position="36"/>
        <end position="416"/>
    </location>
</feature>
<dbReference type="InterPro" id="IPR004839">
    <property type="entry name" value="Aminotransferase_I/II_large"/>
</dbReference>
<dbReference type="InterPro" id="IPR015421">
    <property type="entry name" value="PyrdxlP-dep_Trfase_major"/>
</dbReference>
<dbReference type="Gene3D" id="3.40.640.10">
    <property type="entry name" value="Type I PLP-dependent aspartate aminotransferase-like (Major domain)"/>
    <property type="match status" value="1"/>
</dbReference>
<dbReference type="InterPro" id="IPR015424">
    <property type="entry name" value="PyrdxlP-dep_Trfase"/>
</dbReference>
<keyword evidence="5" id="KW-0663">Pyridoxal phosphate</keyword>
<reference evidence="8 9" key="1">
    <citation type="submission" date="2019-06" db="EMBL/GenBank/DDBJ databases">
        <title>Sequencing the genomes of 1000 actinobacteria strains.</title>
        <authorList>
            <person name="Klenk H.-P."/>
        </authorList>
    </citation>
    <scope>NUCLEOTIDE SEQUENCE [LARGE SCALE GENOMIC DNA]</scope>
    <source>
        <strain evidence="8 9">DSM 10596</strain>
    </source>
</reference>
<dbReference type="SUPFAM" id="SSF53383">
    <property type="entry name" value="PLP-dependent transferases"/>
    <property type="match status" value="1"/>
</dbReference>
<comment type="similarity">
    <text evidence="2 6">Belongs to the class-I pyridoxal-phosphate-dependent aminotransferase family.</text>
</comment>
<dbReference type="GO" id="GO:0008483">
    <property type="term" value="F:transaminase activity"/>
    <property type="evidence" value="ECO:0007669"/>
    <property type="project" value="UniProtKB-KW"/>
</dbReference>
<evidence type="ECO:0000256" key="3">
    <source>
        <dbReference type="ARBA" id="ARBA00022576"/>
    </source>
</evidence>
<accession>A0A542SPC3</accession>
<dbReference type="InterPro" id="IPR004838">
    <property type="entry name" value="NHTrfase_class1_PyrdxlP-BS"/>
</dbReference>
<dbReference type="EC" id="2.6.1.-" evidence="6"/>
<dbReference type="Gene3D" id="3.90.1150.10">
    <property type="entry name" value="Aspartate Aminotransferase, domain 1"/>
    <property type="match status" value="1"/>
</dbReference>
<dbReference type="PANTHER" id="PTHR46383">
    <property type="entry name" value="ASPARTATE AMINOTRANSFERASE"/>
    <property type="match status" value="1"/>
</dbReference>
<proteinExistence type="inferred from homology"/>
<dbReference type="InterPro" id="IPR050596">
    <property type="entry name" value="AspAT/PAT-like"/>
</dbReference>
<keyword evidence="4 6" id="KW-0808">Transferase</keyword>
<evidence type="ECO:0000313" key="8">
    <source>
        <dbReference type="EMBL" id="TQK76471.1"/>
    </source>
</evidence>
<protein>
    <recommendedName>
        <fullName evidence="6">Aminotransferase</fullName>
        <ecNumber evidence="6">2.6.1.-</ecNumber>
    </recommendedName>
</protein>
<dbReference type="Pfam" id="PF00155">
    <property type="entry name" value="Aminotran_1_2"/>
    <property type="match status" value="1"/>
</dbReference>
<evidence type="ECO:0000313" key="9">
    <source>
        <dbReference type="Proteomes" id="UP000316181"/>
    </source>
</evidence>
<evidence type="ECO:0000259" key="7">
    <source>
        <dbReference type="Pfam" id="PF00155"/>
    </source>
</evidence>
<evidence type="ECO:0000256" key="2">
    <source>
        <dbReference type="ARBA" id="ARBA00007441"/>
    </source>
</evidence>
<keyword evidence="3 6" id="KW-0032">Aminotransferase</keyword>
<evidence type="ECO:0000256" key="1">
    <source>
        <dbReference type="ARBA" id="ARBA00001933"/>
    </source>
</evidence>
<dbReference type="EMBL" id="VFNV01000001">
    <property type="protein sequence ID" value="TQK76471.1"/>
    <property type="molecule type" value="Genomic_DNA"/>
</dbReference>
<evidence type="ECO:0000256" key="4">
    <source>
        <dbReference type="ARBA" id="ARBA00022679"/>
    </source>
</evidence>
<gene>
    <name evidence="8" type="ORF">FB389_1145</name>
</gene>
<dbReference type="GO" id="GO:0006520">
    <property type="term" value="P:amino acid metabolic process"/>
    <property type="evidence" value="ECO:0007669"/>
    <property type="project" value="InterPro"/>
</dbReference>
<comment type="caution">
    <text evidence="8">The sequence shown here is derived from an EMBL/GenBank/DDBJ whole genome shotgun (WGS) entry which is preliminary data.</text>
</comment>
<evidence type="ECO:0000256" key="5">
    <source>
        <dbReference type="ARBA" id="ARBA00022898"/>
    </source>
</evidence>
<dbReference type="PROSITE" id="PS00105">
    <property type="entry name" value="AA_TRANSFER_CLASS_1"/>
    <property type="match status" value="1"/>
</dbReference>
<sequence>MFMKKPQRRKISDLSAMAPRSGIRDVFDKCDDYDSVISFAVGEPGFTAPAHVAAAGCGAIEAGRTHYTNVLGIDEFRLAVSDYSRKVKGLRYDPATEIQAVPGATLGLYLALRATVDPGDEVILCSPHFTSYDAQILLCGATPVYVPLRAENGMRMDANDIAAAITDRTRAIIVNSPSNPTGAVTPLTELARIAELCVRHDMWVISDEVYHPFVYGAEYAAERGTGPSGAQAPAAARYGAGRPVGEGVSAPSIALCDGMKDRAIVVDSLSKTYAMTGWRIGYMLAPRHVIAETSKLAELINSSNNAPAQYAAVAALTGVQKEVGAMRGAYDARRRLVMEALADCPGLTCVAPQGAFYAFVDVTGTGLTSQRFADLLLEEERVAVIPGEAFGAAGAGFVRISYAGDDQEIREGMRRIVEFSRRHAMVAYA</sequence>
<evidence type="ECO:0000256" key="6">
    <source>
        <dbReference type="RuleBase" id="RU000481"/>
    </source>
</evidence>
<name>A0A542SPC3_9MICO</name>
<comment type="cofactor">
    <cofactor evidence="1 6">
        <name>pyridoxal 5'-phosphate</name>
        <dbReference type="ChEBI" id="CHEBI:597326"/>
    </cofactor>
</comment>